<keyword evidence="2" id="KW-1185">Reference proteome</keyword>
<dbReference type="Proteomes" id="UP001164929">
    <property type="component" value="Chromosome 1"/>
</dbReference>
<gene>
    <name evidence="1" type="ORF">NC653_002137</name>
</gene>
<evidence type="ECO:0000313" key="2">
    <source>
        <dbReference type="Proteomes" id="UP001164929"/>
    </source>
</evidence>
<proteinExistence type="predicted"/>
<dbReference type="EMBL" id="JAQIZT010000001">
    <property type="protein sequence ID" value="KAJ7011949.1"/>
    <property type="molecule type" value="Genomic_DNA"/>
</dbReference>
<organism evidence="1 2">
    <name type="scientific">Populus alba x Populus x berolinensis</name>
    <dbReference type="NCBI Taxonomy" id="444605"/>
    <lineage>
        <taxon>Eukaryota</taxon>
        <taxon>Viridiplantae</taxon>
        <taxon>Streptophyta</taxon>
        <taxon>Embryophyta</taxon>
        <taxon>Tracheophyta</taxon>
        <taxon>Spermatophyta</taxon>
        <taxon>Magnoliopsida</taxon>
        <taxon>eudicotyledons</taxon>
        <taxon>Gunneridae</taxon>
        <taxon>Pentapetalae</taxon>
        <taxon>rosids</taxon>
        <taxon>fabids</taxon>
        <taxon>Malpighiales</taxon>
        <taxon>Salicaceae</taxon>
        <taxon>Saliceae</taxon>
        <taxon>Populus</taxon>
    </lineage>
</organism>
<name>A0AAD6WIS6_9ROSI</name>
<dbReference type="AlphaFoldDB" id="A0AAD6WIS6"/>
<reference evidence="1 2" key="1">
    <citation type="journal article" date="2023" name="Mol. Ecol. Resour.">
        <title>Chromosome-level genome assembly of a triploid poplar Populus alba 'Berolinensis'.</title>
        <authorList>
            <person name="Chen S."/>
            <person name="Yu Y."/>
            <person name="Wang X."/>
            <person name="Wang S."/>
            <person name="Zhang T."/>
            <person name="Zhou Y."/>
            <person name="He R."/>
            <person name="Meng N."/>
            <person name="Wang Y."/>
            <person name="Liu W."/>
            <person name="Liu Z."/>
            <person name="Liu J."/>
            <person name="Guo Q."/>
            <person name="Huang H."/>
            <person name="Sederoff R.R."/>
            <person name="Wang G."/>
            <person name="Qu G."/>
            <person name="Chen S."/>
        </authorList>
    </citation>
    <scope>NUCLEOTIDE SEQUENCE [LARGE SCALE GENOMIC DNA]</scope>
    <source>
        <strain evidence="1">SC-2020</strain>
    </source>
</reference>
<evidence type="ECO:0000313" key="1">
    <source>
        <dbReference type="EMBL" id="KAJ7011949.1"/>
    </source>
</evidence>
<protein>
    <submittedName>
        <fullName evidence="1">Uncharacterized protein</fullName>
    </submittedName>
</protein>
<sequence length="48" mass="5165">MNKLDLESCKVHDLIGCWVLSGVDPYGCGVLPVEDLNGSMQDPEGCQV</sequence>
<comment type="caution">
    <text evidence="1">The sequence shown here is derived from an EMBL/GenBank/DDBJ whole genome shotgun (WGS) entry which is preliminary data.</text>
</comment>
<accession>A0AAD6WIS6</accession>